<organism evidence="6 7">
    <name type="scientific">Alteromonas salexigens</name>
    <dbReference type="NCBI Taxonomy" id="2982530"/>
    <lineage>
        <taxon>Bacteria</taxon>
        <taxon>Pseudomonadati</taxon>
        <taxon>Pseudomonadota</taxon>
        <taxon>Gammaproteobacteria</taxon>
        <taxon>Alteromonadales</taxon>
        <taxon>Alteromonadaceae</taxon>
        <taxon>Alteromonas/Salinimonas group</taxon>
        <taxon>Alteromonas</taxon>
    </lineage>
</organism>
<gene>
    <name evidence="6" type="ORF">OCL06_09535</name>
</gene>
<feature type="transmembrane region" description="Helical" evidence="5">
    <location>
        <begin position="162"/>
        <end position="183"/>
    </location>
</feature>
<dbReference type="PANTHER" id="PTHR30249:SF0">
    <property type="entry name" value="PLASTIDAL GLYCOLATE_GLYCERATE TRANSLOCATOR 1, CHLOROPLASTIC"/>
    <property type="match status" value="1"/>
</dbReference>
<dbReference type="PANTHER" id="PTHR30249">
    <property type="entry name" value="PUTATIVE SEROTONIN TRANSPORTER"/>
    <property type="match status" value="1"/>
</dbReference>
<evidence type="ECO:0000256" key="5">
    <source>
        <dbReference type="SAM" id="Phobius"/>
    </source>
</evidence>
<evidence type="ECO:0000256" key="1">
    <source>
        <dbReference type="ARBA" id="ARBA00004141"/>
    </source>
</evidence>
<dbReference type="Proteomes" id="UP001209257">
    <property type="component" value="Unassembled WGS sequence"/>
</dbReference>
<keyword evidence="2 5" id="KW-0812">Transmembrane</keyword>
<feature type="transmembrane region" description="Helical" evidence="5">
    <location>
        <begin position="82"/>
        <end position="101"/>
    </location>
</feature>
<evidence type="ECO:0000313" key="6">
    <source>
        <dbReference type="EMBL" id="MCU7554839.1"/>
    </source>
</evidence>
<protein>
    <submittedName>
        <fullName evidence="6">LrgB family protein</fullName>
    </submittedName>
</protein>
<evidence type="ECO:0000256" key="4">
    <source>
        <dbReference type="ARBA" id="ARBA00023136"/>
    </source>
</evidence>
<keyword evidence="7" id="KW-1185">Reference proteome</keyword>
<dbReference type="Pfam" id="PF04172">
    <property type="entry name" value="LrgB"/>
    <property type="match status" value="1"/>
</dbReference>
<feature type="transmembrane region" description="Helical" evidence="5">
    <location>
        <begin position="51"/>
        <end position="70"/>
    </location>
</feature>
<reference evidence="7" key="1">
    <citation type="submission" date="2023-07" db="EMBL/GenBank/DDBJ databases">
        <title>Study on multiphase classification of strain Alteromonas salexigens isolated from the Yellow Sea.</title>
        <authorList>
            <person name="Sun L."/>
        </authorList>
    </citation>
    <scope>NUCLEOTIDE SEQUENCE [LARGE SCALE GENOMIC DNA]</scope>
    <source>
        <strain evidence="7">ASW11-19</strain>
    </source>
</reference>
<dbReference type="RefSeq" id="WP_262993914.1">
    <property type="nucleotide sequence ID" value="NZ_JAOTJC010000008.1"/>
</dbReference>
<dbReference type="EMBL" id="JAOTJC010000008">
    <property type="protein sequence ID" value="MCU7554839.1"/>
    <property type="molecule type" value="Genomic_DNA"/>
</dbReference>
<feature type="transmembrane region" description="Helical" evidence="5">
    <location>
        <begin position="190"/>
        <end position="210"/>
    </location>
</feature>
<keyword evidence="3 5" id="KW-1133">Transmembrane helix</keyword>
<proteinExistence type="predicted"/>
<accession>A0ABT2VNM9</accession>
<evidence type="ECO:0000256" key="2">
    <source>
        <dbReference type="ARBA" id="ARBA00022692"/>
    </source>
</evidence>
<name>A0ABT2VNM9_9ALTE</name>
<keyword evidence="4 5" id="KW-0472">Membrane</keyword>
<evidence type="ECO:0000256" key="3">
    <source>
        <dbReference type="ARBA" id="ARBA00022989"/>
    </source>
</evidence>
<feature type="transmembrane region" description="Helical" evidence="5">
    <location>
        <begin position="113"/>
        <end position="135"/>
    </location>
</feature>
<evidence type="ECO:0000313" key="7">
    <source>
        <dbReference type="Proteomes" id="UP001209257"/>
    </source>
</evidence>
<comment type="caution">
    <text evidence="6">The sequence shown here is derived from an EMBL/GenBank/DDBJ whole genome shotgun (WGS) entry which is preliminary data.</text>
</comment>
<comment type="subcellular location">
    <subcellularLocation>
        <location evidence="1">Membrane</location>
        <topology evidence="1">Multi-pass membrane protein</topology>
    </subcellularLocation>
</comment>
<feature type="transmembrane region" description="Helical" evidence="5">
    <location>
        <begin position="20"/>
        <end position="44"/>
    </location>
</feature>
<feature type="transmembrane region" description="Helical" evidence="5">
    <location>
        <begin position="222"/>
        <end position="244"/>
    </location>
</feature>
<sequence length="245" mass="25387">MTLAQALLQIGADVSRVADATFSVAGLQWILITLVCYTAALALFRLAGGSPWLHPLVITATGVGMTLYLTETSIADFQTYAGIIHWLLGPATVALAIPMYNQWQQVRDLGWHLLVSVMAGGILAPLLAWTTLYLLDAPLALQMTMLVKSITTPLAMEASANIGGVPALAAVFVITTGIVGAVVTPAVFHIFRVTGAAAQGVALGTVAHAVGTAKALQMSEQAGAMATLGLCLNGIVTAVILPLML</sequence>
<dbReference type="InterPro" id="IPR007300">
    <property type="entry name" value="CidB/LrgB"/>
</dbReference>